<keyword evidence="1" id="KW-1133">Transmembrane helix</keyword>
<feature type="transmembrane region" description="Helical" evidence="1">
    <location>
        <begin position="84"/>
        <end position="106"/>
    </location>
</feature>
<keyword evidence="1" id="KW-0812">Transmembrane</keyword>
<proteinExistence type="predicted"/>
<evidence type="ECO:0000313" key="2">
    <source>
        <dbReference type="EMBL" id="HII59285.1"/>
    </source>
</evidence>
<organism evidence="2 3">
    <name type="scientific">Methanocaldococcus jannaschii</name>
    <dbReference type="NCBI Taxonomy" id="2190"/>
    <lineage>
        <taxon>Archaea</taxon>
        <taxon>Methanobacteriati</taxon>
        <taxon>Methanobacteriota</taxon>
        <taxon>Methanomada group</taxon>
        <taxon>Methanococci</taxon>
        <taxon>Methanococcales</taxon>
        <taxon>Methanocaldococcaceae</taxon>
        <taxon>Methanocaldococcus</taxon>
    </lineage>
</organism>
<dbReference type="Proteomes" id="UP000645676">
    <property type="component" value="Unassembled WGS sequence"/>
</dbReference>
<feature type="transmembrane region" description="Helical" evidence="1">
    <location>
        <begin position="112"/>
        <end position="129"/>
    </location>
</feature>
<evidence type="ECO:0000313" key="3">
    <source>
        <dbReference type="Proteomes" id="UP000645676"/>
    </source>
</evidence>
<feature type="transmembrane region" description="Helical" evidence="1">
    <location>
        <begin position="12"/>
        <end position="33"/>
    </location>
</feature>
<dbReference type="EMBL" id="DUJR01000007">
    <property type="protein sequence ID" value="HII59285.1"/>
    <property type="molecule type" value="Genomic_DNA"/>
</dbReference>
<dbReference type="OMA" id="VINEVVY"/>
<dbReference type="AlphaFoldDB" id="A0A832WFV9"/>
<protein>
    <submittedName>
        <fullName evidence="2">Uncharacterized protein</fullName>
    </submittedName>
</protein>
<sequence>MMIDNISNFDKVRAVVVAILLYIFIILVVDGSISSLIGKYITYPSDEYHIIEFYDFIHIIGFLLSLSISTYFSSKDIIKDFAKFFTIFFGITFILGITLFLGLTFFENHIPSMRGYTTLMLFFFLLNLFKKLDKITN</sequence>
<gene>
    <name evidence="2" type="ORF">HA335_01690</name>
</gene>
<keyword evidence="1" id="KW-0472">Membrane</keyword>
<feature type="transmembrane region" description="Helical" evidence="1">
    <location>
        <begin position="53"/>
        <end position="72"/>
    </location>
</feature>
<name>A0A832WFV9_9EURY</name>
<accession>A0A832WFV9</accession>
<comment type="caution">
    <text evidence="2">The sequence shown here is derived from an EMBL/GenBank/DDBJ whole genome shotgun (WGS) entry which is preliminary data.</text>
</comment>
<evidence type="ECO:0000256" key="1">
    <source>
        <dbReference type="SAM" id="Phobius"/>
    </source>
</evidence>
<reference evidence="2" key="1">
    <citation type="journal article" date="2020" name="bioRxiv">
        <title>A rank-normalized archaeal taxonomy based on genome phylogeny resolves widespread incomplete and uneven classifications.</title>
        <authorList>
            <person name="Rinke C."/>
            <person name="Chuvochina M."/>
            <person name="Mussig A.J."/>
            <person name="Chaumeil P.-A."/>
            <person name="Waite D.W."/>
            <person name="Whitman W.B."/>
            <person name="Parks D.H."/>
            <person name="Hugenholtz P."/>
        </authorList>
    </citation>
    <scope>NUCLEOTIDE SEQUENCE</scope>
    <source>
        <strain evidence="2">UBA8849</strain>
    </source>
</reference>
<dbReference type="SMR" id="A0A832WFV9"/>